<evidence type="ECO:0000256" key="1">
    <source>
        <dbReference type="SAM" id="MobiDB-lite"/>
    </source>
</evidence>
<dbReference type="AlphaFoldDB" id="A0AAE1AIC0"/>
<dbReference type="EMBL" id="JAWDGP010001763">
    <property type="protein sequence ID" value="KAK3788405.1"/>
    <property type="molecule type" value="Genomic_DNA"/>
</dbReference>
<proteinExistence type="predicted"/>
<feature type="compositionally biased region" description="Polar residues" evidence="1">
    <location>
        <begin position="64"/>
        <end position="73"/>
    </location>
</feature>
<organism evidence="2 3">
    <name type="scientific">Elysia crispata</name>
    <name type="common">lettuce slug</name>
    <dbReference type="NCBI Taxonomy" id="231223"/>
    <lineage>
        <taxon>Eukaryota</taxon>
        <taxon>Metazoa</taxon>
        <taxon>Spiralia</taxon>
        <taxon>Lophotrochozoa</taxon>
        <taxon>Mollusca</taxon>
        <taxon>Gastropoda</taxon>
        <taxon>Heterobranchia</taxon>
        <taxon>Euthyneura</taxon>
        <taxon>Panpulmonata</taxon>
        <taxon>Sacoglossa</taxon>
        <taxon>Placobranchoidea</taxon>
        <taxon>Plakobranchidae</taxon>
        <taxon>Elysia</taxon>
    </lineage>
</organism>
<feature type="region of interest" description="Disordered" evidence="1">
    <location>
        <begin position="52"/>
        <end position="82"/>
    </location>
</feature>
<comment type="caution">
    <text evidence="2">The sequence shown here is derived from an EMBL/GenBank/DDBJ whole genome shotgun (WGS) entry which is preliminary data.</text>
</comment>
<accession>A0AAE1AIC0</accession>
<dbReference type="Proteomes" id="UP001283361">
    <property type="component" value="Unassembled WGS sequence"/>
</dbReference>
<sequence>MRTAECQKASEGTGPKRHAVKSLSVGKGKSAEHFHQIIGRGLNQKQAFRNAARRPACRSHTDLETTSSRITTRQECEAAEST</sequence>
<reference evidence="2" key="1">
    <citation type="journal article" date="2023" name="G3 (Bethesda)">
        <title>A reference genome for the long-term kleptoplast-retaining sea slug Elysia crispata morphotype clarki.</title>
        <authorList>
            <person name="Eastman K.E."/>
            <person name="Pendleton A.L."/>
            <person name="Shaikh M.A."/>
            <person name="Suttiyut T."/>
            <person name="Ogas R."/>
            <person name="Tomko P."/>
            <person name="Gavelis G."/>
            <person name="Widhalm J.R."/>
            <person name="Wisecaver J.H."/>
        </authorList>
    </citation>
    <scope>NUCLEOTIDE SEQUENCE</scope>
    <source>
        <strain evidence="2">ECLA1</strain>
    </source>
</reference>
<evidence type="ECO:0000313" key="2">
    <source>
        <dbReference type="EMBL" id="KAK3788405.1"/>
    </source>
</evidence>
<gene>
    <name evidence="2" type="ORF">RRG08_012584</name>
</gene>
<evidence type="ECO:0000313" key="3">
    <source>
        <dbReference type="Proteomes" id="UP001283361"/>
    </source>
</evidence>
<protein>
    <submittedName>
        <fullName evidence="2">Uncharacterized protein</fullName>
    </submittedName>
</protein>
<name>A0AAE1AIC0_9GAST</name>
<keyword evidence="3" id="KW-1185">Reference proteome</keyword>
<feature type="region of interest" description="Disordered" evidence="1">
    <location>
        <begin position="1"/>
        <end position="28"/>
    </location>
</feature>